<dbReference type="SUPFAM" id="SSF103088">
    <property type="entry name" value="OmpA-like"/>
    <property type="match status" value="1"/>
</dbReference>
<dbReference type="Pfam" id="PF13677">
    <property type="entry name" value="MotB_plug"/>
    <property type="match status" value="1"/>
</dbReference>
<dbReference type="Pfam" id="PF00691">
    <property type="entry name" value="OmpA"/>
    <property type="match status" value="1"/>
</dbReference>
<dbReference type="RefSeq" id="WP_067413060.1">
    <property type="nucleotide sequence ID" value="NZ_LNTY01000018.1"/>
</dbReference>
<proteinExistence type="inferred from homology"/>
<evidence type="ECO:0000256" key="7">
    <source>
        <dbReference type="PROSITE-ProRule" id="PRU00473"/>
    </source>
</evidence>
<dbReference type="PANTHER" id="PTHR30329">
    <property type="entry name" value="STATOR ELEMENT OF FLAGELLAR MOTOR COMPLEX"/>
    <property type="match status" value="1"/>
</dbReference>
<reference evidence="10 11" key="1">
    <citation type="submission" date="2015-11" db="EMBL/GenBank/DDBJ databases">
        <title>Genomic Taxonomy of the Vibrionaceae.</title>
        <authorList>
            <person name="Gomez-Gil B."/>
            <person name="Enciso-Ibarra J."/>
        </authorList>
    </citation>
    <scope>NUCLEOTIDE SEQUENCE [LARGE SCALE GENOMIC DNA]</scope>
    <source>
        <strain evidence="10 11">CAIM 912</strain>
    </source>
</reference>
<evidence type="ECO:0000256" key="8">
    <source>
        <dbReference type="SAM" id="Phobius"/>
    </source>
</evidence>
<dbReference type="InterPro" id="IPR036737">
    <property type="entry name" value="OmpA-like_sf"/>
</dbReference>
<evidence type="ECO:0000259" key="9">
    <source>
        <dbReference type="PROSITE" id="PS51123"/>
    </source>
</evidence>
<dbReference type="STRING" id="294935.ATN88_21540"/>
<organism evidence="10 11">
    <name type="scientific">Enterovibrio coralii</name>
    <dbReference type="NCBI Taxonomy" id="294935"/>
    <lineage>
        <taxon>Bacteria</taxon>
        <taxon>Pseudomonadati</taxon>
        <taxon>Pseudomonadota</taxon>
        <taxon>Gammaproteobacteria</taxon>
        <taxon>Vibrionales</taxon>
        <taxon>Vibrionaceae</taxon>
        <taxon>Enterovibrio</taxon>
    </lineage>
</organism>
<dbReference type="GO" id="GO:0005886">
    <property type="term" value="C:plasma membrane"/>
    <property type="evidence" value="ECO:0007669"/>
    <property type="project" value="UniProtKB-SubCell"/>
</dbReference>
<protein>
    <recommendedName>
        <fullName evidence="9">OmpA-like domain-containing protein</fullName>
    </recommendedName>
</protein>
<dbReference type="Proteomes" id="UP000070529">
    <property type="component" value="Unassembled WGS sequence"/>
</dbReference>
<gene>
    <name evidence="10" type="ORF">ATN88_21540</name>
</gene>
<accession>A0A135IAZ0</accession>
<sequence length="298" mass="32804">MRRRRRQHTEDAHENHERWLISFADYMTLLFALFVVLYAFAQNEKGQAEVMVESLIESLREEGMISATQGSLLFEGGIGTTGSLSTTDSTALSIGDVSHVETTTESALSRLDDALAQANKEGALASVPTYKVHDEWQLTPSSNHTSLQALEQLQLALQSEIDAGEVVAEQLGQQLVIRIQAPLAFPKDSQFLQPRFRPLVDKISAAIEDIPGMITVTGHTNITPPTSELYRDNWELSALRAVSVANRILQNKDIDPDRLQVIGAGASARLTDSDSAINDRVEVTIEQGKPTYRSFAKS</sequence>
<evidence type="ECO:0000256" key="2">
    <source>
        <dbReference type="ARBA" id="ARBA00008914"/>
    </source>
</evidence>
<evidence type="ECO:0000313" key="10">
    <source>
        <dbReference type="EMBL" id="KXF82643.1"/>
    </source>
</evidence>
<evidence type="ECO:0000256" key="4">
    <source>
        <dbReference type="ARBA" id="ARBA00022692"/>
    </source>
</evidence>
<comment type="subcellular location">
    <subcellularLocation>
        <location evidence="1">Cell membrane</location>
        <topology evidence="1">Single-pass membrane protein</topology>
    </subcellularLocation>
</comment>
<comment type="similarity">
    <text evidence="2">Belongs to the MotB family.</text>
</comment>
<keyword evidence="11" id="KW-1185">Reference proteome</keyword>
<keyword evidence="4 8" id="KW-0812">Transmembrane</keyword>
<keyword evidence="6 7" id="KW-0472">Membrane</keyword>
<dbReference type="InterPro" id="IPR050330">
    <property type="entry name" value="Bact_OuterMem_StrucFunc"/>
</dbReference>
<dbReference type="Gene3D" id="3.30.1330.60">
    <property type="entry name" value="OmpA-like domain"/>
    <property type="match status" value="1"/>
</dbReference>
<dbReference type="PANTHER" id="PTHR30329:SF20">
    <property type="entry name" value="EXPORTED PROTEIN"/>
    <property type="match status" value="1"/>
</dbReference>
<evidence type="ECO:0000256" key="1">
    <source>
        <dbReference type="ARBA" id="ARBA00004162"/>
    </source>
</evidence>
<dbReference type="InterPro" id="IPR006665">
    <property type="entry name" value="OmpA-like"/>
</dbReference>
<feature type="transmembrane region" description="Helical" evidence="8">
    <location>
        <begin position="20"/>
        <end position="41"/>
    </location>
</feature>
<dbReference type="AlphaFoldDB" id="A0A135IAZ0"/>
<dbReference type="PROSITE" id="PS51123">
    <property type="entry name" value="OMPA_2"/>
    <property type="match status" value="1"/>
</dbReference>
<keyword evidence="5 8" id="KW-1133">Transmembrane helix</keyword>
<dbReference type="CDD" id="cd07185">
    <property type="entry name" value="OmpA_C-like"/>
    <property type="match status" value="1"/>
</dbReference>
<keyword evidence="3" id="KW-1003">Cell membrane</keyword>
<dbReference type="EMBL" id="LNTY01000018">
    <property type="protein sequence ID" value="KXF82643.1"/>
    <property type="molecule type" value="Genomic_DNA"/>
</dbReference>
<feature type="domain" description="OmpA-like" evidence="9">
    <location>
        <begin position="172"/>
        <end position="289"/>
    </location>
</feature>
<evidence type="ECO:0000256" key="3">
    <source>
        <dbReference type="ARBA" id="ARBA00022475"/>
    </source>
</evidence>
<name>A0A135IAZ0_9GAMM</name>
<dbReference type="OrthoDB" id="9815217at2"/>
<evidence type="ECO:0000313" key="11">
    <source>
        <dbReference type="Proteomes" id="UP000070529"/>
    </source>
</evidence>
<evidence type="ECO:0000256" key="6">
    <source>
        <dbReference type="ARBA" id="ARBA00023136"/>
    </source>
</evidence>
<evidence type="ECO:0000256" key="5">
    <source>
        <dbReference type="ARBA" id="ARBA00022989"/>
    </source>
</evidence>
<comment type="caution">
    <text evidence="10">The sequence shown here is derived from an EMBL/GenBank/DDBJ whole genome shotgun (WGS) entry which is preliminary data.</text>
</comment>
<dbReference type="InterPro" id="IPR025713">
    <property type="entry name" value="MotB-like_N_dom"/>
</dbReference>